<dbReference type="Pfam" id="PF00565">
    <property type="entry name" value="SNase"/>
    <property type="match status" value="1"/>
</dbReference>
<dbReference type="SUPFAM" id="SSF50199">
    <property type="entry name" value="Staphylococcal nuclease"/>
    <property type="match status" value="1"/>
</dbReference>
<dbReference type="InterPro" id="IPR016071">
    <property type="entry name" value="Staphylococal_nuclease_OB-fold"/>
</dbReference>
<evidence type="ECO:0000313" key="3">
    <source>
        <dbReference type="EMBL" id="MFD2265187.1"/>
    </source>
</evidence>
<sequence>MKSLVLTLCLLSLPASAQTLTGTPAILDGATLALARQEIRLYGIIPQKEATKALADRIGSADISCDIQSEDPQGRAISVCHLGSLDLNGWLVEQGWALADRQTSATYTYQEDLARRFGRGLWASYLRN</sequence>
<dbReference type="RefSeq" id="WP_379878359.1">
    <property type="nucleotide sequence ID" value="NZ_JBHUIP010000016.1"/>
</dbReference>
<gene>
    <name evidence="3" type="ORF">ACFSM5_19955</name>
</gene>
<reference evidence="4" key="1">
    <citation type="journal article" date="2019" name="Int. J. Syst. Evol. Microbiol.">
        <title>The Global Catalogue of Microorganisms (GCM) 10K type strain sequencing project: providing services to taxonomists for standard genome sequencing and annotation.</title>
        <authorList>
            <consortium name="The Broad Institute Genomics Platform"/>
            <consortium name="The Broad Institute Genome Sequencing Center for Infectious Disease"/>
            <person name="Wu L."/>
            <person name="Ma J."/>
        </authorList>
    </citation>
    <scope>NUCLEOTIDE SEQUENCE [LARGE SCALE GENOMIC DNA]</scope>
    <source>
        <strain evidence="4">CGMCC 1.19062</strain>
    </source>
</reference>
<keyword evidence="4" id="KW-1185">Reference proteome</keyword>
<feature type="chain" id="PRO_5045497958" evidence="1">
    <location>
        <begin position="18"/>
        <end position="128"/>
    </location>
</feature>
<protein>
    <submittedName>
        <fullName evidence="3">Thermonuclease family protein</fullName>
    </submittedName>
</protein>
<dbReference type="EMBL" id="JBHUIP010000016">
    <property type="protein sequence ID" value="MFD2265187.1"/>
    <property type="molecule type" value="Genomic_DNA"/>
</dbReference>
<keyword evidence="1" id="KW-0732">Signal</keyword>
<feature type="signal peptide" evidence="1">
    <location>
        <begin position="1"/>
        <end position="17"/>
    </location>
</feature>
<evidence type="ECO:0000259" key="2">
    <source>
        <dbReference type="Pfam" id="PF00565"/>
    </source>
</evidence>
<evidence type="ECO:0000313" key="4">
    <source>
        <dbReference type="Proteomes" id="UP001597295"/>
    </source>
</evidence>
<comment type="caution">
    <text evidence="3">The sequence shown here is derived from an EMBL/GenBank/DDBJ whole genome shotgun (WGS) entry which is preliminary data.</text>
</comment>
<accession>A0ABW5DVP3</accession>
<dbReference type="Proteomes" id="UP001597295">
    <property type="component" value="Unassembled WGS sequence"/>
</dbReference>
<name>A0ABW5DVP3_9PROT</name>
<feature type="domain" description="TNase-like" evidence="2">
    <location>
        <begin position="48"/>
        <end position="123"/>
    </location>
</feature>
<evidence type="ECO:0000256" key="1">
    <source>
        <dbReference type="SAM" id="SignalP"/>
    </source>
</evidence>
<proteinExistence type="predicted"/>
<organism evidence="3 4">
    <name type="scientific">Lacibacterium aquatile</name>
    <dbReference type="NCBI Taxonomy" id="1168082"/>
    <lineage>
        <taxon>Bacteria</taxon>
        <taxon>Pseudomonadati</taxon>
        <taxon>Pseudomonadota</taxon>
        <taxon>Alphaproteobacteria</taxon>
        <taxon>Rhodospirillales</taxon>
        <taxon>Rhodospirillaceae</taxon>
    </lineage>
</organism>
<dbReference type="Gene3D" id="2.40.50.90">
    <property type="match status" value="1"/>
</dbReference>
<dbReference type="InterPro" id="IPR035437">
    <property type="entry name" value="SNase_OB-fold_sf"/>
</dbReference>